<gene>
    <name evidence="2 4" type="ORF">CBG12312</name>
    <name evidence="2" type="ORF">CBG_12312</name>
</gene>
<organism evidence="2 3">
    <name type="scientific">Caenorhabditis briggsae</name>
    <dbReference type="NCBI Taxonomy" id="6238"/>
    <lineage>
        <taxon>Eukaryota</taxon>
        <taxon>Metazoa</taxon>
        <taxon>Ecdysozoa</taxon>
        <taxon>Nematoda</taxon>
        <taxon>Chromadorea</taxon>
        <taxon>Rhabditida</taxon>
        <taxon>Rhabditina</taxon>
        <taxon>Rhabditomorpha</taxon>
        <taxon>Rhabditoidea</taxon>
        <taxon>Rhabditidae</taxon>
        <taxon>Peloderinae</taxon>
        <taxon>Caenorhabditis</taxon>
    </lineage>
</organism>
<proteinExistence type="predicted"/>
<feature type="compositionally biased region" description="Basic and acidic residues" evidence="1">
    <location>
        <begin position="78"/>
        <end position="91"/>
    </location>
</feature>
<accession>A8XFJ1</accession>
<reference evidence="2 3" key="2">
    <citation type="journal article" date="2011" name="PLoS Genet.">
        <title>Caenorhabditis briggsae recombinant inbred line genotypes reveal inter-strain incompatibility and the evolution of recombination.</title>
        <authorList>
            <person name="Ross J.A."/>
            <person name="Koboldt D.C."/>
            <person name="Staisch J.E."/>
            <person name="Chamberlin H.M."/>
            <person name="Gupta B.P."/>
            <person name="Miller R.D."/>
            <person name="Baird S.E."/>
            <person name="Haag E.S."/>
        </authorList>
    </citation>
    <scope>NUCLEOTIDE SEQUENCE [LARGE SCALE GENOMIC DNA]</scope>
    <source>
        <strain evidence="2 3">AF16</strain>
    </source>
</reference>
<feature type="region of interest" description="Disordered" evidence="1">
    <location>
        <begin position="53"/>
        <end position="101"/>
    </location>
</feature>
<evidence type="ECO:0000313" key="2">
    <source>
        <dbReference type="EMBL" id="CAP31308.1"/>
    </source>
</evidence>
<keyword evidence="3" id="KW-1185">Reference proteome</keyword>
<dbReference type="RefSeq" id="XP_002639603.1">
    <property type="nucleotide sequence ID" value="XM_002639557.1"/>
</dbReference>
<dbReference type="OMA" id="WEVVQEN"/>
<sequence length="134" mass="14425">MNSIVNGLYNFVTSTVVPTVTEQATNLVGGASAIAGGAAQALTQISQTALEWGSGSEDATASSEVFSWEQQKTQSTEQKSEGETSVHREEAGPSSANTSIEWEVVQENPEDTGPIKHNQFEIVQNDYDWMKNSN</sequence>
<dbReference type="KEGG" id="cbr:CBG_12312"/>
<feature type="compositionally biased region" description="Polar residues" evidence="1">
    <location>
        <begin position="57"/>
        <end position="77"/>
    </location>
</feature>
<dbReference type="eggNOG" id="ENOG502TI4U">
    <property type="taxonomic scope" value="Eukaryota"/>
</dbReference>
<evidence type="ECO:0000313" key="3">
    <source>
        <dbReference type="Proteomes" id="UP000008549"/>
    </source>
</evidence>
<dbReference type="GeneID" id="8581596"/>
<dbReference type="HOGENOM" id="CLU_1846940_0_0_1"/>
<dbReference type="CTD" id="8581596"/>
<protein>
    <submittedName>
        <fullName evidence="2">Protein CBG12312</fullName>
    </submittedName>
</protein>
<name>A8XFJ1_CAEBR</name>
<evidence type="ECO:0000313" key="4">
    <source>
        <dbReference type="WormBase" id="CBG12312"/>
    </source>
</evidence>
<dbReference type="WormBase" id="CBG12312">
    <property type="protein sequence ID" value="CBP22669"/>
    <property type="gene ID" value="WBGene00033278"/>
</dbReference>
<dbReference type="FunCoup" id="A8XFJ1">
    <property type="interactions" value="278"/>
</dbReference>
<dbReference type="AlphaFoldDB" id="A8XFJ1"/>
<dbReference type="EMBL" id="HE600913">
    <property type="protein sequence ID" value="CAP31308.1"/>
    <property type="molecule type" value="Genomic_DNA"/>
</dbReference>
<reference evidence="2 3" key="1">
    <citation type="journal article" date="2003" name="PLoS Biol.">
        <title>The genome sequence of Caenorhabditis briggsae: a platform for comparative genomics.</title>
        <authorList>
            <person name="Stein L.D."/>
            <person name="Bao Z."/>
            <person name="Blasiar D."/>
            <person name="Blumenthal T."/>
            <person name="Brent M.R."/>
            <person name="Chen N."/>
            <person name="Chinwalla A."/>
            <person name="Clarke L."/>
            <person name="Clee C."/>
            <person name="Coghlan A."/>
            <person name="Coulson A."/>
            <person name="D'Eustachio P."/>
            <person name="Fitch D.H."/>
            <person name="Fulton L.A."/>
            <person name="Fulton R.E."/>
            <person name="Griffiths-Jones S."/>
            <person name="Harris T.W."/>
            <person name="Hillier L.W."/>
            <person name="Kamath R."/>
            <person name="Kuwabara P.E."/>
            <person name="Mardis E.R."/>
            <person name="Marra M.A."/>
            <person name="Miner T.L."/>
            <person name="Minx P."/>
            <person name="Mullikin J.C."/>
            <person name="Plumb R.W."/>
            <person name="Rogers J."/>
            <person name="Schein J.E."/>
            <person name="Sohrmann M."/>
            <person name="Spieth J."/>
            <person name="Stajich J.E."/>
            <person name="Wei C."/>
            <person name="Willey D."/>
            <person name="Wilson R.K."/>
            <person name="Durbin R."/>
            <person name="Waterston R.H."/>
        </authorList>
    </citation>
    <scope>NUCLEOTIDE SEQUENCE [LARGE SCALE GENOMIC DNA]</scope>
    <source>
        <strain evidence="2 3">AF16</strain>
    </source>
</reference>
<dbReference type="InParanoid" id="A8XFJ1"/>
<evidence type="ECO:0000256" key="1">
    <source>
        <dbReference type="SAM" id="MobiDB-lite"/>
    </source>
</evidence>
<dbReference type="Proteomes" id="UP000008549">
    <property type="component" value="Unassembled WGS sequence"/>
</dbReference>